<dbReference type="EMBL" id="BORQ01000002">
    <property type="protein sequence ID" value="GIO31129.1"/>
    <property type="molecule type" value="Genomic_DNA"/>
</dbReference>
<protein>
    <submittedName>
        <fullName evidence="1">Uncharacterized protein</fullName>
    </submittedName>
</protein>
<evidence type="ECO:0000313" key="2">
    <source>
        <dbReference type="Proteomes" id="UP000679779"/>
    </source>
</evidence>
<comment type="caution">
    <text evidence="1">The sequence shown here is derived from an EMBL/GenBank/DDBJ whole genome shotgun (WGS) entry which is preliminary data.</text>
</comment>
<organism evidence="1 2">
    <name type="scientific">Paenibacillus albilobatus</name>
    <dbReference type="NCBI Taxonomy" id="2716884"/>
    <lineage>
        <taxon>Bacteria</taxon>
        <taxon>Bacillati</taxon>
        <taxon>Bacillota</taxon>
        <taxon>Bacilli</taxon>
        <taxon>Bacillales</taxon>
        <taxon>Paenibacillaceae</taxon>
        <taxon>Paenibacillus</taxon>
    </lineage>
</organism>
<dbReference type="Proteomes" id="UP000679779">
    <property type="component" value="Unassembled WGS sequence"/>
</dbReference>
<reference evidence="1" key="1">
    <citation type="submission" date="2021-03" db="EMBL/GenBank/DDBJ databases">
        <title>Antimicrobial resistance genes in bacteria isolated from Japanese honey, and their potential for conferring macrolide and lincosamide resistance in the American foulbrood pathogen Paenibacillus larvae.</title>
        <authorList>
            <person name="Okamoto M."/>
            <person name="Kumagai M."/>
            <person name="Kanamori H."/>
            <person name="Takamatsu D."/>
        </authorList>
    </citation>
    <scope>NUCLEOTIDE SEQUENCE</scope>
    <source>
        <strain evidence="1">J2TS6</strain>
    </source>
</reference>
<sequence>MPLNIERMFAYNKNKRSCKGVVLMPIKCVGQIVEIVYLDRTGKITQRKIEVKGIRDGIVRAICLTSTAPRTFWAENILAWKPVPKGERRPNAC</sequence>
<accession>A0A919XEK3</accession>
<gene>
    <name evidence="1" type="ORF">J2TS6_22700</name>
</gene>
<dbReference type="AlphaFoldDB" id="A0A919XEK3"/>
<evidence type="ECO:0000313" key="1">
    <source>
        <dbReference type="EMBL" id="GIO31129.1"/>
    </source>
</evidence>
<keyword evidence="2" id="KW-1185">Reference proteome</keyword>
<proteinExistence type="predicted"/>
<name>A0A919XEK3_9BACL</name>